<dbReference type="RefSeq" id="WP_107722552.1">
    <property type="nucleotide sequence ID" value="NZ_CP028475.1"/>
</dbReference>
<dbReference type="OrthoDB" id="6199360at2"/>
<gene>
    <name evidence="2" type="ORF">DA792_04365</name>
</gene>
<keyword evidence="2" id="KW-0378">Hydrolase</keyword>
<dbReference type="Pfam" id="PF03372">
    <property type="entry name" value="Exo_endo_phos"/>
    <property type="match status" value="1"/>
</dbReference>
<dbReference type="SUPFAM" id="SSF56219">
    <property type="entry name" value="DNase I-like"/>
    <property type="match status" value="1"/>
</dbReference>
<evidence type="ECO:0000259" key="1">
    <source>
        <dbReference type="Pfam" id="PF03372"/>
    </source>
</evidence>
<evidence type="ECO:0000313" key="3">
    <source>
        <dbReference type="Proteomes" id="UP000241447"/>
    </source>
</evidence>
<name>A0A2R4M8D3_9RHOB</name>
<dbReference type="KEGG" id="cbak:DA792_04365"/>
<keyword evidence="2" id="KW-0540">Nuclease</keyword>
<accession>A0A2R4M8D3</accession>
<dbReference type="InterPro" id="IPR005135">
    <property type="entry name" value="Endo/exonuclease/phosphatase"/>
</dbReference>
<dbReference type="Proteomes" id="UP000241447">
    <property type="component" value="Chromosome"/>
</dbReference>
<dbReference type="Gene3D" id="3.60.10.10">
    <property type="entry name" value="Endonuclease/exonuclease/phosphatase"/>
    <property type="match status" value="1"/>
</dbReference>
<proteinExistence type="predicted"/>
<keyword evidence="2" id="KW-0255">Endonuclease</keyword>
<reference evidence="2 3" key="1">
    <citation type="submission" date="2018-03" db="EMBL/GenBank/DDBJ databases">
        <title>The Complete Genome of Celeribacter baekdonensis strain LH4, a Thiosulfate-Oxidizing Alphaproteobacterium Isolated from Gulf of Mexico Continental Slope Sediments.</title>
        <authorList>
            <person name="Flood B.E."/>
            <person name="Bailey J.V."/>
            <person name="Leprich D."/>
        </authorList>
    </citation>
    <scope>NUCLEOTIDE SEQUENCE [LARGE SCALE GENOMIC DNA]</scope>
    <source>
        <strain evidence="2 3">LH4</strain>
    </source>
</reference>
<protein>
    <submittedName>
        <fullName evidence="2">Endonuclease</fullName>
    </submittedName>
</protein>
<sequence length="367" mass="41481">MKSAQNARPDMRIATYNVEWFDALFDTHGRPLADDAWSARYNVTRAAQLEALGIVFTAMDADAVMVIEAPDTNRRRDTVRALEQFATWAGLRTTAVEMGFVNETQQEIALMYDPTVLRARHDPMGAPADLGSGLEVPAFNSVFRLDLDTDRDREEVRFSKPPLELAMETCADGYAFRMIGVHVKSKAPHGARGREDEIRISIENRRKQLAQCIWLRERVEAHLTAGEPIIVLGDFNDGPGLDEYEKLFGRSGVEVVMGREDPDVDQNMRLYDPHAIRAFARRGGEALSSSRFYIQHEKRYLSALLDYVMVSQNLRAGTAWRIWHPFDDPVCFTTPELQRALLTASDHFPVTIDLTLPPKDEISEQIG</sequence>
<feature type="domain" description="Endonuclease/exonuclease/phosphatase" evidence="1">
    <location>
        <begin position="15"/>
        <end position="347"/>
    </location>
</feature>
<dbReference type="GO" id="GO:0004519">
    <property type="term" value="F:endonuclease activity"/>
    <property type="evidence" value="ECO:0007669"/>
    <property type="project" value="UniProtKB-KW"/>
</dbReference>
<dbReference type="AlphaFoldDB" id="A0A2R4M8D3"/>
<evidence type="ECO:0000313" key="2">
    <source>
        <dbReference type="EMBL" id="AVW93302.1"/>
    </source>
</evidence>
<dbReference type="InterPro" id="IPR036691">
    <property type="entry name" value="Endo/exonu/phosph_ase_sf"/>
</dbReference>
<dbReference type="EMBL" id="CP028475">
    <property type="protein sequence ID" value="AVW93302.1"/>
    <property type="molecule type" value="Genomic_DNA"/>
</dbReference>
<organism evidence="2 3">
    <name type="scientific">Celeribacter baekdonensis</name>
    <dbReference type="NCBI Taxonomy" id="875171"/>
    <lineage>
        <taxon>Bacteria</taxon>
        <taxon>Pseudomonadati</taxon>
        <taxon>Pseudomonadota</taxon>
        <taxon>Alphaproteobacteria</taxon>
        <taxon>Rhodobacterales</taxon>
        <taxon>Roseobacteraceae</taxon>
        <taxon>Celeribacter</taxon>
    </lineage>
</organism>